<dbReference type="Gene3D" id="3.10.490.10">
    <property type="entry name" value="Gamma-glutamyl cyclotransferase-like"/>
    <property type="match status" value="1"/>
</dbReference>
<organism evidence="1 2">
    <name type="scientific">Aureococcus anophagefferens</name>
    <name type="common">Harmful bloom alga</name>
    <dbReference type="NCBI Taxonomy" id="44056"/>
    <lineage>
        <taxon>Eukaryota</taxon>
        <taxon>Sar</taxon>
        <taxon>Stramenopiles</taxon>
        <taxon>Ochrophyta</taxon>
        <taxon>Pelagophyceae</taxon>
        <taxon>Pelagomonadales</taxon>
        <taxon>Pelagomonadaceae</taxon>
        <taxon>Aureococcus</taxon>
    </lineage>
</organism>
<reference evidence="1 2" key="1">
    <citation type="submission" date="2024-03" db="EMBL/GenBank/DDBJ databases">
        <title>Aureococcus anophagefferens CCMP1851 and Kratosvirus quantuckense: Draft genome of a second virus-susceptible host strain in the model system.</title>
        <authorList>
            <person name="Chase E."/>
            <person name="Truchon A.R."/>
            <person name="Schepens W."/>
            <person name="Wilhelm S.W."/>
        </authorList>
    </citation>
    <scope>NUCLEOTIDE SEQUENCE [LARGE SCALE GENOMIC DNA]</scope>
    <source>
        <strain evidence="1 2">CCMP1851</strain>
    </source>
</reference>
<dbReference type="KEGG" id="aaf:AURANDRAFT_62210"/>
<dbReference type="InterPro" id="IPR036568">
    <property type="entry name" value="GGCT-like_sf"/>
</dbReference>
<dbReference type="InterPro" id="IPR013024">
    <property type="entry name" value="GGCT-like"/>
</dbReference>
<dbReference type="Proteomes" id="UP001363151">
    <property type="component" value="Unassembled WGS sequence"/>
</dbReference>
<dbReference type="EMBL" id="JBBJCI010000316">
    <property type="protein sequence ID" value="KAK7234631.1"/>
    <property type="molecule type" value="Genomic_DNA"/>
</dbReference>
<dbReference type="GO" id="GO:0003839">
    <property type="term" value="F:gamma-glutamylcyclotransferase activity"/>
    <property type="evidence" value="ECO:0007669"/>
    <property type="project" value="UniProtKB-EC"/>
</dbReference>
<evidence type="ECO:0000313" key="2">
    <source>
        <dbReference type="Proteomes" id="UP001363151"/>
    </source>
</evidence>
<dbReference type="PANTHER" id="PTHR12935">
    <property type="entry name" value="GAMMA-GLUTAMYLCYCLOTRANSFERASE"/>
    <property type="match status" value="1"/>
</dbReference>
<sequence>MLLLAALIATAASSMRLPSSVIHDNTVRYFAFGSNLDPSKMASRGKNASAIPYAKRWACVAHGYRLAFNMRGFPPLEPAMASIAESADDECPGCVYEMALDDYEALWRSEGGAMPRSPYREVVVRVSRPDGPDVDAVTLAAEDWCRLRSDAIPSKRYLGIIETGARSLGLEAHADALAKMPRADPSRLLRLVATSHGTISIACYRLGLSGLLAPVRLWCYACLYGGNSPLLRFASEALIATALFPGAVLGAVVRLARRALRLPALSFAPPS</sequence>
<proteinExistence type="predicted"/>
<comment type="caution">
    <text evidence="1">The sequence shown here is derived from an EMBL/GenBank/DDBJ whole genome shotgun (WGS) entry which is preliminary data.</text>
</comment>
<evidence type="ECO:0000313" key="1">
    <source>
        <dbReference type="EMBL" id="KAK7234631.1"/>
    </source>
</evidence>
<name>A0ABR1FP10_AURAN</name>
<gene>
    <name evidence="1" type="ORF">SO694_00191021</name>
</gene>
<dbReference type="InterPro" id="IPR017939">
    <property type="entry name" value="G-Glutamylcylcotransferase"/>
</dbReference>
<dbReference type="CDD" id="cd06661">
    <property type="entry name" value="GGCT_like"/>
    <property type="match status" value="1"/>
</dbReference>
<dbReference type="PANTHER" id="PTHR12935:SF0">
    <property type="entry name" value="GAMMA-GLUTAMYLCYCLOTRANSFERASE"/>
    <property type="match status" value="1"/>
</dbReference>
<dbReference type="SUPFAM" id="SSF110857">
    <property type="entry name" value="Gamma-glutamyl cyclotransferase-like"/>
    <property type="match status" value="1"/>
</dbReference>
<accession>A0ABR1FP10</accession>
<keyword evidence="2" id="KW-1185">Reference proteome</keyword>
<protein>
    <submittedName>
        <fullName evidence="1">Uncharacterized protein</fullName>
    </submittedName>
</protein>